<dbReference type="Proteomes" id="UP000019804">
    <property type="component" value="Unassembled WGS sequence"/>
</dbReference>
<feature type="compositionally biased region" description="Low complexity" evidence="1">
    <location>
        <begin position="399"/>
        <end position="425"/>
    </location>
</feature>
<feature type="region of interest" description="Disordered" evidence="1">
    <location>
        <begin position="489"/>
        <end position="534"/>
    </location>
</feature>
<dbReference type="EMBL" id="KK088416">
    <property type="protein sequence ID" value="EYE97151.1"/>
    <property type="molecule type" value="Genomic_DNA"/>
</dbReference>
<reference evidence="4" key="1">
    <citation type="journal article" date="2014" name="Nat. Commun.">
        <title>Genomic adaptations of the halophilic Dead Sea filamentous fungus Eurotium rubrum.</title>
        <authorList>
            <person name="Kis-Papo T."/>
            <person name="Weig A.R."/>
            <person name="Riley R."/>
            <person name="Persoh D."/>
            <person name="Salamov A."/>
            <person name="Sun H."/>
            <person name="Lipzen A."/>
            <person name="Wasser S.P."/>
            <person name="Rambold G."/>
            <person name="Grigoriev I.V."/>
            <person name="Nevo E."/>
        </authorList>
    </citation>
    <scope>NUCLEOTIDE SEQUENCE [LARGE SCALE GENOMIC DNA]</scope>
    <source>
        <strain evidence="4">CBS 135680</strain>
    </source>
</reference>
<dbReference type="InterPro" id="IPR051642">
    <property type="entry name" value="SWI6-like"/>
</dbReference>
<dbReference type="Gene3D" id="3.10.260.10">
    <property type="entry name" value="Transcription regulator HTH, APSES-type DNA-binding domain"/>
    <property type="match status" value="1"/>
</dbReference>
<feature type="region of interest" description="Disordered" evidence="1">
    <location>
        <begin position="392"/>
        <end position="425"/>
    </location>
</feature>
<feature type="compositionally biased region" description="Polar residues" evidence="1">
    <location>
        <begin position="515"/>
        <end position="525"/>
    </location>
</feature>
<dbReference type="PANTHER" id="PTHR43828">
    <property type="entry name" value="ASPARAGINASE"/>
    <property type="match status" value="1"/>
</dbReference>
<feature type="region of interest" description="Disordered" evidence="1">
    <location>
        <begin position="261"/>
        <end position="285"/>
    </location>
</feature>
<gene>
    <name evidence="3" type="ORF">EURHEDRAFT_529366</name>
</gene>
<feature type="compositionally biased region" description="Low complexity" evidence="1">
    <location>
        <begin position="444"/>
        <end position="453"/>
    </location>
</feature>
<feature type="compositionally biased region" description="Basic residues" evidence="1">
    <location>
        <begin position="39"/>
        <end position="55"/>
    </location>
</feature>
<name>A0A017SK72_ASPRC</name>
<feature type="region of interest" description="Disordered" evidence="1">
    <location>
        <begin position="1"/>
        <end position="63"/>
    </location>
</feature>
<evidence type="ECO:0000313" key="4">
    <source>
        <dbReference type="Proteomes" id="UP000019804"/>
    </source>
</evidence>
<protein>
    <recommendedName>
        <fullName evidence="2">HTH APSES-type domain-containing protein</fullName>
    </recommendedName>
</protein>
<feature type="compositionally biased region" description="Low complexity" evidence="1">
    <location>
        <begin position="12"/>
        <end position="23"/>
    </location>
</feature>
<evidence type="ECO:0000256" key="1">
    <source>
        <dbReference type="SAM" id="MobiDB-lite"/>
    </source>
</evidence>
<dbReference type="GO" id="GO:0000981">
    <property type="term" value="F:DNA-binding transcription factor activity, RNA polymerase II-specific"/>
    <property type="evidence" value="ECO:0007669"/>
    <property type="project" value="UniProtKB-ARBA"/>
</dbReference>
<dbReference type="SUPFAM" id="SSF54616">
    <property type="entry name" value="DNA-binding domain of Mlu1-box binding protein MBP1"/>
    <property type="match status" value="1"/>
</dbReference>
<dbReference type="STRING" id="1388766.A0A017SK72"/>
<proteinExistence type="predicted"/>
<dbReference type="GeneID" id="63702230"/>
<dbReference type="RefSeq" id="XP_040640839.1">
    <property type="nucleotide sequence ID" value="XM_040787106.1"/>
</dbReference>
<feature type="compositionally biased region" description="Low complexity" evidence="1">
    <location>
        <begin position="261"/>
        <end position="283"/>
    </location>
</feature>
<dbReference type="PROSITE" id="PS51299">
    <property type="entry name" value="HTH_APSES"/>
    <property type="match status" value="1"/>
</dbReference>
<dbReference type="GO" id="GO:0033309">
    <property type="term" value="C:SBF transcription complex"/>
    <property type="evidence" value="ECO:0007669"/>
    <property type="project" value="TreeGrafter"/>
</dbReference>
<dbReference type="GO" id="GO:0003677">
    <property type="term" value="F:DNA binding"/>
    <property type="evidence" value="ECO:0007669"/>
    <property type="project" value="InterPro"/>
</dbReference>
<dbReference type="InterPro" id="IPR036887">
    <property type="entry name" value="HTH_APSES_sf"/>
</dbReference>
<dbReference type="PANTHER" id="PTHR43828:SF5">
    <property type="entry name" value="TRANSCRIPTIONAL REPRESSOR XBP1"/>
    <property type="match status" value="1"/>
</dbReference>
<dbReference type="InterPro" id="IPR003163">
    <property type="entry name" value="Tscrpt_reg_HTH_APSES-type"/>
</dbReference>
<dbReference type="HOGENOM" id="CLU_027582_1_1_1"/>
<dbReference type="AlphaFoldDB" id="A0A017SK72"/>
<sequence>MSTIQALLNPLPDQQFPFSLPSSSPLPPRKPKPDAAPAHGHKKQKSKGLPRKKGPIRGELRYPPYEERDDELASIHREFRMKPMGVGDIRERPWHVPYNSDKKTFQGLTGRDSLEVFYYQFKLPGQAESEEPWWVMWDYNIGLVRMTHLFKSNGHSKTTIGKAMKANPGLSEISHSITGGATEAQGYWVPYDVAKALAATFCYKIRHVLVPLFGPDFPSLCIHPHDRTRFNRMIIDRAVIQRATQTARYYRSLELRSLPFSTSTSTTSIPDSSPGRPTSSSDSFVARKKAIPRSRKYANSLSSNASVTSGTASSGYGSGIDEYSDAYCVSPVSMGSYRGGNTFTPVNTPRSVDVYTSSAAFSASVPGTSAGISIPTPQQVLASISAKVNTNTSTIDQASTGTSPTPSPGTTTDEETSSPSTAYSEISSSWSDYSFVDMDKDDCNSNNNNDSSNEPMPSRKRKADGNGNALFVKEVKAAHALLSLHMQDASGSECDEADEDVSPSVPASSLMGVYQRQQHTYSRGQSQKRRRASA</sequence>
<keyword evidence="4" id="KW-1185">Reference proteome</keyword>
<evidence type="ECO:0000313" key="3">
    <source>
        <dbReference type="EMBL" id="EYE97151.1"/>
    </source>
</evidence>
<dbReference type="GO" id="GO:0030907">
    <property type="term" value="C:MBF transcription complex"/>
    <property type="evidence" value="ECO:0007669"/>
    <property type="project" value="TreeGrafter"/>
</dbReference>
<accession>A0A017SK72</accession>
<dbReference type="OrthoDB" id="5562739at2759"/>
<organism evidence="3 4">
    <name type="scientific">Aspergillus ruber (strain CBS 135680)</name>
    <dbReference type="NCBI Taxonomy" id="1388766"/>
    <lineage>
        <taxon>Eukaryota</taxon>
        <taxon>Fungi</taxon>
        <taxon>Dikarya</taxon>
        <taxon>Ascomycota</taxon>
        <taxon>Pezizomycotina</taxon>
        <taxon>Eurotiomycetes</taxon>
        <taxon>Eurotiomycetidae</taxon>
        <taxon>Eurotiales</taxon>
        <taxon>Aspergillaceae</taxon>
        <taxon>Aspergillus</taxon>
        <taxon>Aspergillus subgen. Aspergillus</taxon>
    </lineage>
</organism>
<evidence type="ECO:0000259" key="2">
    <source>
        <dbReference type="PROSITE" id="PS51299"/>
    </source>
</evidence>
<feature type="region of interest" description="Disordered" evidence="1">
    <location>
        <begin position="437"/>
        <end position="464"/>
    </location>
</feature>
<feature type="domain" description="HTH APSES-type" evidence="2">
    <location>
        <begin position="103"/>
        <end position="224"/>
    </location>
</feature>